<evidence type="ECO:0000256" key="5">
    <source>
        <dbReference type="ARBA" id="ARBA00023237"/>
    </source>
</evidence>
<dbReference type="Pfam" id="PF07244">
    <property type="entry name" value="POTRA"/>
    <property type="match status" value="2"/>
</dbReference>
<keyword evidence="9" id="KW-1185">Reference proteome</keyword>
<evidence type="ECO:0000256" key="2">
    <source>
        <dbReference type="ARBA" id="ARBA00022692"/>
    </source>
</evidence>
<proteinExistence type="predicted"/>
<dbReference type="EMBL" id="JAGTAR010000022">
    <property type="protein sequence ID" value="MBR8536776.1"/>
    <property type="molecule type" value="Genomic_DNA"/>
</dbReference>
<dbReference type="Gene3D" id="3.10.20.310">
    <property type="entry name" value="membrane protein fhac"/>
    <property type="match status" value="2"/>
</dbReference>
<dbReference type="InterPro" id="IPR000184">
    <property type="entry name" value="Bac_surfAg_D15"/>
</dbReference>
<accession>A0A941IXG9</accession>
<dbReference type="Gene3D" id="2.40.160.50">
    <property type="entry name" value="membrane protein fhac: a member of the omp85/tpsb transporter family"/>
    <property type="match status" value="1"/>
</dbReference>
<evidence type="ECO:0000256" key="1">
    <source>
        <dbReference type="ARBA" id="ARBA00004370"/>
    </source>
</evidence>
<feature type="domain" description="POTRA" evidence="7">
    <location>
        <begin position="24"/>
        <end position="113"/>
    </location>
</feature>
<evidence type="ECO:0000259" key="6">
    <source>
        <dbReference type="Pfam" id="PF01103"/>
    </source>
</evidence>
<organism evidence="8 9">
    <name type="scientific">Carboxylicivirga sediminis</name>
    <dbReference type="NCBI Taxonomy" id="2006564"/>
    <lineage>
        <taxon>Bacteria</taxon>
        <taxon>Pseudomonadati</taxon>
        <taxon>Bacteroidota</taxon>
        <taxon>Bacteroidia</taxon>
        <taxon>Marinilabiliales</taxon>
        <taxon>Marinilabiliaceae</taxon>
        <taxon>Carboxylicivirga</taxon>
    </lineage>
</organism>
<dbReference type="InterPro" id="IPR039910">
    <property type="entry name" value="D15-like"/>
</dbReference>
<keyword evidence="4" id="KW-0472">Membrane</keyword>
<comment type="subcellular location">
    <subcellularLocation>
        <location evidence="1">Membrane</location>
    </subcellularLocation>
</comment>
<dbReference type="Pfam" id="PF01103">
    <property type="entry name" value="Omp85"/>
    <property type="match status" value="1"/>
</dbReference>
<sequence>MKTLVTLIFLYVASCSIYGQELLKVKKVSFKGNSAIRSSRLEEELTIKTSGKNGERFFNREADRFTMPLYEDNKERIKYAYQKEGFLNVTFDEPKIKVTPGKRVKITYNINEGEPVKLEKVTYTVDSIDSFQQFFSKKTQRKIRLQSQLKVNKPFRDDWFFADQAFINEELNNMGYAYARVNHKLTVDTLKNEAYLKWIIKKDKLTYFGDIAVEGNERVPTKNIVKQLQFEPGDVWSKYEIDESQKQIYNLGMFRVASIKTLITDDKPDTLSTLVVLKEAPRLTSRFGVGYGSEDKFRVFGDVQYLSVITKTGRVNLFAKHSALEPYNFQLNFIQPAVIFSFNSLNINPYFMKQHEPAYRVTRQGLNLTLLQHFTERFNSSVNFYLEEVNSDSVLVTSQARDTQYNQSSSYSKSGVAIGFVFSNGTPRLDPVTGYSLAVNIKRNGTIIEESVPFYRSLVEYKKYLGISQGVTLAFKGKMGLAFMSRSDDLVPVEERFYAGGGYSVRGWSRAQLGPKDDNGQPLGGNSLLEGSAEWRYLISPKIVLVLFGDAGNVWQNSFDYRLNDLHYSAGFGIRFKTPIGPVGLDFARPVFEKNNTWQIHFNIGNPF</sequence>
<evidence type="ECO:0000256" key="4">
    <source>
        <dbReference type="ARBA" id="ARBA00023136"/>
    </source>
</evidence>
<reference evidence="8" key="1">
    <citation type="journal article" date="2018" name="Int. J. Syst. Evol. Microbiol.">
        <title>Carboxylicivirga sediminis sp. nov., isolated from coastal sediment.</title>
        <authorList>
            <person name="Wang F.Q."/>
            <person name="Ren L.H."/>
            <person name="Zou R.J."/>
            <person name="Sun Y.Z."/>
            <person name="Liu X.J."/>
            <person name="Jiang F."/>
            <person name="Liu L.J."/>
        </authorList>
    </citation>
    <scope>NUCLEOTIDE SEQUENCE</scope>
    <source>
        <strain evidence="8">JR1</strain>
    </source>
</reference>
<evidence type="ECO:0000259" key="7">
    <source>
        <dbReference type="Pfam" id="PF07244"/>
    </source>
</evidence>
<dbReference type="PANTHER" id="PTHR12815">
    <property type="entry name" value="SORTING AND ASSEMBLY MACHINERY SAMM50 PROTEIN FAMILY MEMBER"/>
    <property type="match status" value="1"/>
</dbReference>
<evidence type="ECO:0000313" key="9">
    <source>
        <dbReference type="Proteomes" id="UP000679220"/>
    </source>
</evidence>
<protein>
    <submittedName>
        <fullName evidence="8">BamA/TamA family outer membrane protein</fullName>
    </submittedName>
</protein>
<feature type="domain" description="POTRA" evidence="7">
    <location>
        <begin position="207"/>
        <end position="271"/>
    </location>
</feature>
<reference evidence="8" key="2">
    <citation type="submission" date="2021-04" db="EMBL/GenBank/DDBJ databases">
        <authorList>
            <person name="Zhang T."/>
            <person name="Zhang Y."/>
            <person name="Lu D."/>
            <person name="Zuo D."/>
            <person name="Du Z."/>
        </authorList>
    </citation>
    <scope>NUCLEOTIDE SEQUENCE</scope>
    <source>
        <strain evidence="8">JR1</strain>
    </source>
</reference>
<gene>
    <name evidence="8" type="ORF">KDU71_14460</name>
</gene>
<evidence type="ECO:0000256" key="3">
    <source>
        <dbReference type="ARBA" id="ARBA00022729"/>
    </source>
</evidence>
<dbReference type="InterPro" id="IPR010827">
    <property type="entry name" value="BamA/TamA_POTRA"/>
</dbReference>
<name>A0A941IXG9_9BACT</name>
<dbReference type="Proteomes" id="UP000679220">
    <property type="component" value="Unassembled WGS sequence"/>
</dbReference>
<keyword evidence="2" id="KW-0812">Transmembrane</keyword>
<dbReference type="AlphaFoldDB" id="A0A941IXG9"/>
<comment type="caution">
    <text evidence="8">The sequence shown here is derived from an EMBL/GenBank/DDBJ whole genome shotgun (WGS) entry which is preliminary data.</text>
</comment>
<keyword evidence="3" id="KW-0732">Signal</keyword>
<evidence type="ECO:0000313" key="8">
    <source>
        <dbReference type="EMBL" id="MBR8536776.1"/>
    </source>
</evidence>
<dbReference type="PANTHER" id="PTHR12815:SF47">
    <property type="entry name" value="TRANSLOCATION AND ASSEMBLY MODULE SUBUNIT TAMA"/>
    <property type="match status" value="1"/>
</dbReference>
<dbReference type="RefSeq" id="WP_212191800.1">
    <property type="nucleotide sequence ID" value="NZ_JAGTAR010000022.1"/>
</dbReference>
<dbReference type="GO" id="GO:0019867">
    <property type="term" value="C:outer membrane"/>
    <property type="evidence" value="ECO:0007669"/>
    <property type="project" value="InterPro"/>
</dbReference>
<feature type="domain" description="Bacterial surface antigen (D15)" evidence="6">
    <location>
        <begin position="323"/>
        <end position="608"/>
    </location>
</feature>
<keyword evidence="5" id="KW-0998">Cell outer membrane</keyword>